<name>A0A3A8QLJ8_9BACT</name>
<dbReference type="Pfam" id="PF12322">
    <property type="entry name" value="T4_baseplate"/>
    <property type="match status" value="1"/>
</dbReference>
<dbReference type="Proteomes" id="UP000282656">
    <property type="component" value="Unassembled WGS sequence"/>
</dbReference>
<dbReference type="AlphaFoldDB" id="A0A3A8QLJ8"/>
<dbReference type="OrthoDB" id="283948at2"/>
<evidence type="ECO:0000313" key="1">
    <source>
        <dbReference type="EMBL" id="RKH69616.1"/>
    </source>
</evidence>
<proteinExistence type="predicted"/>
<dbReference type="RefSeq" id="WP_121769956.1">
    <property type="nucleotide sequence ID" value="NZ_RAWM01000031.1"/>
</dbReference>
<dbReference type="InterPro" id="IPR024364">
    <property type="entry name" value="Baseplate_phage_T4-like"/>
</dbReference>
<dbReference type="EMBL" id="RAWM01000031">
    <property type="protein sequence ID" value="RKH69616.1"/>
    <property type="molecule type" value="Genomic_DNA"/>
</dbReference>
<gene>
    <name evidence="1" type="ORF">D7X96_14245</name>
</gene>
<protein>
    <submittedName>
        <fullName evidence="1">Phage baseplate protein</fullName>
    </submittedName>
</protein>
<evidence type="ECO:0000313" key="2">
    <source>
        <dbReference type="Proteomes" id="UP000282656"/>
    </source>
</evidence>
<reference evidence="2" key="1">
    <citation type="submission" date="2018-09" db="EMBL/GenBank/DDBJ databases">
        <authorList>
            <person name="Livingstone P.G."/>
            <person name="Whitworth D.E."/>
        </authorList>
    </citation>
    <scope>NUCLEOTIDE SEQUENCE [LARGE SCALE GENOMIC DNA]</scope>
    <source>
        <strain evidence="2">AB047A</strain>
    </source>
</reference>
<sequence length="243" mass="26550">MRSLTAPELLGAWEAGHPHAGPGRVLALLCAAFPDTQPEELARLPVGTRDALLLAVREGTFGPRVVGLVPCPSCGERVELAFEVGDIRVTPEAPPARALEVVRAGYAVRFRLPDSRDLASLPGLDADRARQWLLGRCVLEANREGAAVSVAELPGEVVLAVAEAMELADPQARVELATACPACRRAWQPVFDIGEFFWREVEAWAQRTLHEVHVLARAYGWSEERILAMSPWKRQCYLEMAAG</sequence>
<keyword evidence="2" id="KW-1185">Reference proteome</keyword>
<comment type="caution">
    <text evidence="1">The sequence shown here is derived from an EMBL/GenBank/DDBJ whole genome shotgun (WGS) entry which is preliminary data.</text>
</comment>
<accession>A0A3A8QLJ8</accession>
<organism evidence="1 2">
    <name type="scientific">Corallococcus interemptor</name>
    <dbReference type="NCBI Taxonomy" id="2316720"/>
    <lineage>
        <taxon>Bacteria</taxon>
        <taxon>Pseudomonadati</taxon>
        <taxon>Myxococcota</taxon>
        <taxon>Myxococcia</taxon>
        <taxon>Myxococcales</taxon>
        <taxon>Cystobacterineae</taxon>
        <taxon>Myxococcaceae</taxon>
        <taxon>Corallococcus</taxon>
    </lineage>
</organism>